<keyword evidence="2" id="KW-1185">Reference proteome</keyword>
<organism evidence="1 2">
    <name type="scientific">Conidiobolus coronatus (strain ATCC 28846 / CBS 209.66 / NRRL 28638)</name>
    <name type="common">Delacroixia coronata</name>
    <dbReference type="NCBI Taxonomy" id="796925"/>
    <lineage>
        <taxon>Eukaryota</taxon>
        <taxon>Fungi</taxon>
        <taxon>Fungi incertae sedis</taxon>
        <taxon>Zoopagomycota</taxon>
        <taxon>Entomophthoromycotina</taxon>
        <taxon>Entomophthoromycetes</taxon>
        <taxon>Entomophthorales</taxon>
        <taxon>Ancylistaceae</taxon>
        <taxon>Conidiobolus</taxon>
    </lineage>
</organism>
<sequence length="499" mass="58598">MDLRISELERIVQTDVPIEQLKLTLSRLNKRVRTSCPHELTEDELSDFTPLNYCQFNKMTTWLSEYTDRWLQSISFEKDQLLSLDEGSSSILFLRKMVPHTTFQFWSELHQTQQYFYTHFTTELPSIQIPKKEKQFKGALLYAIYETQPNRFYETHRHLITLLRMYILFLTSNDTKSNQIDFWIPLNENEGEMLSEFISRAIFTCRFSAIIGGYGQIARELDSLILSMVQFIEDLHIPIQVNPPPIKCKARVHDHQCECRYESLINFIFQANVVASNYPLKCKPIEDFYTDPKVLKKLRSELVGEFHHKEYIPLTNSYLLANYQSGKCTPEELGLIYLQLTQYSLMIMYHWPTLFNFPLPAHHFSSAEQLILQTQASHIHNFCLKWYNTRPETVSQDVLFPPIPPHVIFSAIVVYLNMYSISQTTRAQADHGHIYLEKANQLEKVLDCMNEMYHSGSEFKTMLQDIKSNFLEYEDLKVESDAIIETTTPILVPFSRLLF</sequence>
<proteinExistence type="predicted"/>
<dbReference type="EMBL" id="KQ964611">
    <property type="protein sequence ID" value="KXN67817.1"/>
    <property type="molecule type" value="Genomic_DNA"/>
</dbReference>
<evidence type="ECO:0000313" key="1">
    <source>
        <dbReference type="EMBL" id="KXN67817.1"/>
    </source>
</evidence>
<dbReference type="Proteomes" id="UP000070444">
    <property type="component" value="Unassembled WGS sequence"/>
</dbReference>
<name>A0A137NYJ0_CONC2</name>
<reference evidence="1 2" key="1">
    <citation type="journal article" date="2015" name="Genome Biol. Evol.">
        <title>Phylogenomic analyses indicate that early fungi evolved digesting cell walls of algal ancestors of land plants.</title>
        <authorList>
            <person name="Chang Y."/>
            <person name="Wang S."/>
            <person name="Sekimoto S."/>
            <person name="Aerts A.L."/>
            <person name="Choi C."/>
            <person name="Clum A."/>
            <person name="LaButti K.M."/>
            <person name="Lindquist E.A."/>
            <person name="Yee Ngan C."/>
            <person name="Ohm R.A."/>
            <person name="Salamov A.A."/>
            <person name="Grigoriev I.V."/>
            <person name="Spatafora J.W."/>
            <person name="Berbee M.L."/>
        </authorList>
    </citation>
    <scope>NUCLEOTIDE SEQUENCE [LARGE SCALE GENOMIC DNA]</scope>
    <source>
        <strain evidence="1 2">NRRL 28638</strain>
    </source>
</reference>
<protein>
    <submittedName>
        <fullName evidence="1">Uncharacterized protein</fullName>
    </submittedName>
</protein>
<gene>
    <name evidence="1" type="ORF">CONCODRAFT_79988</name>
</gene>
<dbReference type="AlphaFoldDB" id="A0A137NYJ0"/>
<accession>A0A137NYJ0</accession>
<evidence type="ECO:0000313" key="2">
    <source>
        <dbReference type="Proteomes" id="UP000070444"/>
    </source>
</evidence>